<dbReference type="Pfam" id="PF00975">
    <property type="entry name" value="Thioesterase"/>
    <property type="match status" value="1"/>
</dbReference>
<dbReference type="Gene3D" id="1.10.1200.10">
    <property type="entry name" value="ACP-like"/>
    <property type="match status" value="2"/>
</dbReference>
<dbReference type="InterPro" id="IPR010060">
    <property type="entry name" value="NRPS_synth"/>
</dbReference>
<dbReference type="NCBIfam" id="NF003417">
    <property type="entry name" value="PRK04813.1"/>
    <property type="match status" value="3"/>
</dbReference>
<dbReference type="FunFam" id="3.30.559.10:FF:000012">
    <property type="entry name" value="Non-ribosomal peptide synthetase"/>
    <property type="match status" value="1"/>
</dbReference>
<feature type="domain" description="Carrier" evidence="8">
    <location>
        <begin position="3491"/>
        <end position="3565"/>
    </location>
</feature>
<dbReference type="InterPro" id="IPR025110">
    <property type="entry name" value="AMP-bd_C"/>
</dbReference>
<dbReference type="SUPFAM" id="SSF53474">
    <property type="entry name" value="alpha/beta-Hydrolases"/>
    <property type="match status" value="1"/>
</dbReference>
<dbReference type="FunFam" id="1.10.1200.10:FF:000005">
    <property type="entry name" value="Nonribosomal peptide synthetase 1"/>
    <property type="match status" value="2"/>
</dbReference>
<dbReference type="Gene3D" id="3.30.559.30">
    <property type="entry name" value="Nonribosomal peptide synthetase, condensation domain"/>
    <property type="match status" value="4"/>
</dbReference>
<dbReference type="InterPro" id="IPR020845">
    <property type="entry name" value="AMP-binding_CS"/>
</dbReference>
<dbReference type="SUPFAM" id="SSF47336">
    <property type="entry name" value="ACP-like"/>
    <property type="match status" value="3"/>
</dbReference>
<dbReference type="PANTHER" id="PTHR45527:SF1">
    <property type="entry name" value="FATTY ACID SYNTHASE"/>
    <property type="match status" value="1"/>
</dbReference>
<evidence type="ECO:0000259" key="8">
    <source>
        <dbReference type="PROSITE" id="PS50075"/>
    </source>
</evidence>
<dbReference type="GO" id="GO:0017000">
    <property type="term" value="P:antibiotic biosynthetic process"/>
    <property type="evidence" value="ECO:0007669"/>
    <property type="project" value="UniProtKB-KW"/>
</dbReference>
<comment type="caution">
    <text evidence="9">The sequence shown here is derived from an EMBL/GenBank/DDBJ whole genome shotgun (WGS) entry which is preliminary data.</text>
</comment>
<dbReference type="Gene3D" id="3.30.559.10">
    <property type="entry name" value="Chloramphenicol acetyltransferase-like domain"/>
    <property type="match status" value="4"/>
</dbReference>
<gene>
    <name evidence="9" type="ORF">EDD40_1402</name>
</gene>
<evidence type="ECO:0000313" key="9">
    <source>
        <dbReference type="EMBL" id="ROP36140.1"/>
    </source>
</evidence>
<dbReference type="InterPro" id="IPR010071">
    <property type="entry name" value="AA_adenyl_dom"/>
</dbReference>
<evidence type="ECO:0000256" key="5">
    <source>
        <dbReference type="ARBA" id="ARBA00022737"/>
    </source>
</evidence>
<dbReference type="InterPro" id="IPR001242">
    <property type="entry name" value="Condensation_dom"/>
</dbReference>
<keyword evidence="10" id="KW-1185">Reference proteome</keyword>
<accession>A0A3N1H0S9</accession>
<organism evidence="9 10">
    <name type="scientific">Saccharothrix texasensis</name>
    <dbReference type="NCBI Taxonomy" id="103734"/>
    <lineage>
        <taxon>Bacteria</taxon>
        <taxon>Bacillati</taxon>
        <taxon>Actinomycetota</taxon>
        <taxon>Actinomycetes</taxon>
        <taxon>Pseudonocardiales</taxon>
        <taxon>Pseudonocardiaceae</taxon>
        <taxon>Saccharothrix</taxon>
    </lineage>
</organism>
<dbReference type="Pfam" id="PF00550">
    <property type="entry name" value="PP-binding"/>
    <property type="match status" value="3"/>
</dbReference>
<dbReference type="NCBIfam" id="TIGR01733">
    <property type="entry name" value="AA-adenyl-dom"/>
    <property type="match status" value="3"/>
</dbReference>
<dbReference type="Pfam" id="PF00668">
    <property type="entry name" value="Condensation"/>
    <property type="match status" value="4"/>
</dbReference>
<dbReference type="NCBIfam" id="TIGR01720">
    <property type="entry name" value="NRPS-para261"/>
    <property type="match status" value="1"/>
</dbReference>
<dbReference type="InterPro" id="IPR009081">
    <property type="entry name" value="PP-bd_ACP"/>
</dbReference>
<evidence type="ECO:0000256" key="2">
    <source>
        <dbReference type="ARBA" id="ARBA00006432"/>
    </source>
</evidence>
<dbReference type="Pfam" id="PF13193">
    <property type="entry name" value="AMP-binding_C"/>
    <property type="match status" value="3"/>
</dbReference>
<dbReference type="InterPro" id="IPR006162">
    <property type="entry name" value="Ppantetheine_attach_site"/>
</dbReference>
<dbReference type="InterPro" id="IPR001031">
    <property type="entry name" value="Thioesterase"/>
</dbReference>
<dbReference type="PROSITE" id="PS50075">
    <property type="entry name" value="CARRIER"/>
    <property type="match status" value="3"/>
</dbReference>
<dbReference type="CDD" id="cd19540">
    <property type="entry name" value="LCL_NRPS-like"/>
    <property type="match status" value="1"/>
</dbReference>
<sequence length="3851" mass="409465">MTRRLPLSAGQVDIWFDEKLSGGTSSYNTAGYLDIRGPLDLEVFRAAVARLVFESECMRARFTEVDGEPGQVVEPLPDPGLRVLDLRAEADPERAGRDWVRADLDVPFGLGDFPLFRLALLRVGDERAFFYMCIHHFLCDGYTQVVFWRRLGELYEALLAGAPVGDGQLPPLAELIEAEAAYGGSGQAERDRRFWERRFTDAPELVSLSHRDGARTPGFVRRSAVVPEATARLVREVAAEAKVTWPTVVTAAMAAYTQRMTGVRDVLLTLPVTARVGARMRAIPGMVANTVPLRLAVGPETTRAGLLADTSREVTRVLRHQRHRVSRIRGAMGLRSDDRRPFGPLVNILPQETELKLGPCVMTVNNLSTGLVDDFEATVVEAPGGGLELHLSGNAGLYEEEEMLGHVTRFAAYLERFARVAPDSALSRVDFAGAGAVVGPVREDEHLGVVERVRAVAEARPDAVAVVDGSGPVTYGELVARAEALSHELDAGLTAVLAEPGAGFVTAVLAALGAGGAYVPLDVRAPVARIAGLLADSGATRLVVDRAHRALAADLAGSARVVVLDDAEADELSPLSGAAHDLAYVIFTSGSTGRPKGAMVHRGGLVNHLLAKVEDLGLTAADTVVQNAPVTFDVSVWQMLAPLVVGGRVRVVGAAEAADPDTLFGLTAAEGVTVLEVVPSLLRAALDAWDAAGVAAPLPGLRYLVVTGEVLPADLCARWFDRYPGLPLVNAYGPTECSDDVTHAVITGPVGGARAPIGRAVRNTRLYVLGDDLRPMPRGVPGELYVAGAGVGDGYLGDPARTAVAFTPDPFGGPGDRMYRTGDRVVLRADGDLEFLERRDFQVKIRGHRIELGEVEAAVRAVPGVVDAAVAAVTDPAGHKRLVGYVVGEAAAVREQVAALLPEYMVPSTFVVLDAMPLTPHGKVDRKALPALDFGTPATTRAARTPQEEILCRVLAEVLGVASVGVDDSFFALGGDSISSIQVVSRARAAGLVVTSADVFQLRTPAAIAAVAEPVSAVAVVADDGVGEVELPPIAHQLRETPTALTRDYSQHVAVSVPAGLDVDRLTAAVQVLLDHHDALRLRLAEPVEGLWALEVQPRGAVRAADVVDAGGTLDSARERLAPEDGVVVQFVLDDGELLVVAHHLAVDGVSWRILLPDLRAAVEGRALPPVGTSYRRWTRLLSEQARTAARTAELPLWTGQSRGGDPLLGARPLDPAVDVERTAGHHRFEVPDAAALTTTVPAAFHAEANEVLLAALAVAVARRRGLGSVLVELEGHGREQTAEDVDLARTVGWFSSVFPVRLDVGDTSDVPGVVKRVKEALRALPDHGLGFGLLRHLNPQTQGALARYAPPQIGFNYLGRFGVDRGEWSLRGDVGLHAHRDVPLRYALEVAAVTEDRPDGPVLVSDWRYAGALLSEEDVRGLAETFTEVLAALVAHAERHADRAGGRTPSDFPLVSLTQWEVEDVERSVGPLDDVLPLSPSQRGLLFQADYDRDGVDAYTLQVTVDVAGPLDPARLRAAARALVARHPLLRAAFHHRESGDAVLVVPSAVEPSWDEVDLTGMDPADRDRELARLTDADWLRRFDLTAPPLVRFTAVRLTGEASRVTWTVHHSLVDGWSNPIFARELFTLYAGGADASALPPVTPHAHYLRWLADRDVEAARGAWRAALAGLTEATRLAPVDPDRTPAVPDELLVDVPEPLTARLTDWARANDLTLSTVVQGCWAVLLGALTGSRDVVFGAVRSGRPAELPGVETMIGPFLGTLPVRVALDPAQALARLLADLGAAQVDLEPHQHLGLAEVQQLAGIGELFDTVVSYHNYPMADARELGGLVPDLEVLGGEARVVAEYPFALGVYPGERMRLHAQYRGRLFARDDVRVLVERFVRLLETVVDAPDTPVGRVDVLAAGERELLLGEWSGRIAPIPDVTAPRMFADRVAQAPDALAAVFRDEELTYAGLDARANRLARLLAARGAGPERVVAFALPRSLEAAVVVLAVLKAGAAFLPIDAKLPPDRIAYMVGDARPITVVSTADTSANLAGLDVPLVLLDDPAVLAELEGLPATAPDPALRQGHPAYVIYTSGSTGRPKGVVVDHAGLVAMVESLIAKFDVTPDTRVLQFASYSFDATVWEWGLALLGGGTLVVADDDARAPGQPLLDLLRTRRVNLAALPPVVAGGLPEDARLPDDLVMVVAGEACPPEVVARWAPRHRMFNGYGPTEAVLASTVGGPLTGEGRPPIGTPTAAHRVYVLDPLLRPAPVGVTGELYVGGGLARGYLDRPGLTSERFVADPFGAPGGFAYRTGDLVRWRADGQLDYVGRADDQVQLRGFRVELGEIESALVSHPAVAQAVVVLREDDGDRRLVGYLVPDASAAGRPGTVPEGVRELLVESLPEYMVPAALVALDELPLTPQGKLDRKALPAPGAGAPAGGRGRAPRTPVEDILSGLFADVLGLPRVGVDEDFFELGGHSLLATRVISRARSALGVELPIRALFEARTVAALAEQVRGARGARPALAPVPRGAEAPLSFAQRRLWFLNRLEENATGTYNVPLAMRLTGALRVDAMRAALRDVVARHEVLRSVFPDVDGKPHQRVADLPPGHPALEVVDLAEADLDRVLTAETDRGFDLAAEPALRAGLFRLGPDEHVLLVVFHHIAFDGWSIAPFARDLTDAYRARCAGAAPDLAPLPVQYADYALWQRELLGAEDDPGSLLATQLAYWTEALADLPEELDLPTDFPRPAVSTHDGGEVEFLVDGRLYADLVALAREAGASVFMVFQAAVSALLTKLGAGTDIPLGTPVAGRADEALDELVGFFVNTVVLRTDTGGDPTFRELLHRVREANLGAYAHQDLPFEHLVERLNPVRSLARQPLFQVMLVLQNDGDGPAVLPGLNARVQPVAAPRAKFDLTFQLDELLTDGVPSGIRGALEYTTDLFARPTVERIAQRLTRLLRAAAADPGARLSRIDVLEPAERDRVLGAGAGPRRPDAYRGVAERVREVAARTPDAVAVVDDDGEVTYSTLVRRAAAVSRELTGGLAAVLAAPGARYVSAVLGALGSGGAYLPLDVQAPVARTAALLADSGARVLLTDAAHRGLAEQVAGAARVVVLDDAEDGTSPPLSGAADDLAYVIFTSGSTGKPKGAMVHRAGMVNHLLAKVDDLRLSDQDALVHNAPVTFDISVWQMLAPLVVGGRVRVVGREVAADPEALFGVTAADRVSVLEVVPSLLRAALDVWDTTGSAPELPSLRRLVVTGEALPADLCERWFARFPTIPLVNAYGPTECSDDVTHAVITGPVPGARVPIGKPVRNTALYVLGDDLRPLPVGVPGELYVGGLGVGRGYLGDPARTAVTFLPDPFAAETGLGAGARMYRTGDRVVLRADGDLEFLERRDHQVKIRGHRIELGEVEAATRALSAVRDAAVVVSGDAKGHRRLVGYVVLDDDTADGDTALLRKELGEALPDYMVPAALVVLDALPLTPNGKVDRKALPAADFAHLPAGRAPRTPSEELLAGIVADVLGVPSVGVDDNFFAVGGDSISSIQVVTRARKAGLPIAVADVFVHQTVADLAGAADDRAPSRAAAISSVFDEFAELEETTPFDTVLRMKPGSGPALFCLHSGVGFALPYIGLAPHVGPDTPLIGLQSPSITELAELPMSLGQLASDYIDLIRSIQPTGPYHLLGWSFGGILAHEVAARLEADGERVGVLANLDAYPPSRHDPHGDEQAMLGWVVELVGHDRSEFAGRDITSRDVVEALRRDGSPLAGLGDERVLAMIEVMKVHSRFSERYRPSRYDGEVLLFAASGELAEDELAERIDLWTPHVGALRVQHLPGGHDHMMDPGHLARIGAAVAAGMARSNGNGES</sequence>
<dbReference type="GO" id="GO:0031177">
    <property type="term" value="F:phosphopantetheine binding"/>
    <property type="evidence" value="ECO:0007669"/>
    <property type="project" value="InterPro"/>
</dbReference>
<dbReference type="GO" id="GO:0005829">
    <property type="term" value="C:cytosol"/>
    <property type="evidence" value="ECO:0007669"/>
    <property type="project" value="TreeGrafter"/>
</dbReference>
<dbReference type="InterPro" id="IPR045851">
    <property type="entry name" value="AMP-bd_C_sf"/>
</dbReference>
<dbReference type="InterPro" id="IPR020802">
    <property type="entry name" value="TesA-like"/>
</dbReference>
<dbReference type="SUPFAM" id="SSF52777">
    <property type="entry name" value="CoA-dependent acyltransferases"/>
    <property type="match status" value="8"/>
</dbReference>
<dbReference type="SUPFAM" id="SSF56801">
    <property type="entry name" value="Acetyl-CoA synthetase-like"/>
    <property type="match status" value="3"/>
</dbReference>
<feature type="region of interest" description="Disordered" evidence="7">
    <location>
        <begin position="2411"/>
        <end position="2432"/>
    </location>
</feature>
<name>A0A3N1H0S9_9PSEU</name>
<feature type="domain" description="Carrier" evidence="8">
    <location>
        <begin position="942"/>
        <end position="1016"/>
    </location>
</feature>
<dbReference type="FunFam" id="3.40.50.12780:FF:000012">
    <property type="entry name" value="Non-ribosomal peptide synthetase"/>
    <property type="match status" value="1"/>
</dbReference>
<dbReference type="Gene3D" id="3.40.50.12780">
    <property type="entry name" value="N-terminal domain of ligase-like"/>
    <property type="match status" value="1"/>
</dbReference>
<comment type="cofactor">
    <cofactor evidence="1">
        <name>pantetheine 4'-phosphate</name>
        <dbReference type="ChEBI" id="CHEBI:47942"/>
    </cofactor>
</comment>
<evidence type="ECO:0000256" key="6">
    <source>
        <dbReference type="ARBA" id="ARBA00023194"/>
    </source>
</evidence>
<reference evidence="9 10" key="1">
    <citation type="submission" date="2018-11" db="EMBL/GenBank/DDBJ databases">
        <title>Sequencing the genomes of 1000 actinobacteria strains.</title>
        <authorList>
            <person name="Klenk H.-P."/>
        </authorList>
    </citation>
    <scope>NUCLEOTIDE SEQUENCE [LARGE SCALE GENOMIC DNA]</scope>
    <source>
        <strain evidence="9 10">DSM 44231</strain>
    </source>
</reference>
<dbReference type="GO" id="GO:0003824">
    <property type="term" value="F:catalytic activity"/>
    <property type="evidence" value="ECO:0007669"/>
    <property type="project" value="InterPro"/>
</dbReference>
<dbReference type="GO" id="GO:0044550">
    <property type="term" value="P:secondary metabolite biosynthetic process"/>
    <property type="evidence" value="ECO:0007669"/>
    <property type="project" value="UniProtKB-ARBA"/>
</dbReference>
<evidence type="ECO:0000256" key="4">
    <source>
        <dbReference type="ARBA" id="ARBA00022553"/>
    </source>
</evidence>
<dbReference type="FunFam" id="1.10.1200.10:FF:000016">
    <property type="entry name" value="Non-ribosomal peptide synthase"/>
    <property type="match status" value="1"/>
</dbReference>
<dbReference type="RefSeq" id="WP_123742175.1">
    <property type="nucleotide sequence ID" value="NZ_RJKM01000001.1"/>
</dbReference>
<dbReference type="InterPro" id="IPR029058">
    <property type="entry name" value="AB_hydrolase_fold"/>
</dbReference>
<dbReference type="Proteomes" id="UP000268727">
    <property type="component" value="Unassembled WGS sequence"/>
</dbReference>
<dbReference type="InterPro" id="IPR036736">
    <property type="entry name" value="ACP-like_sf"/>
</dbReference>
<dbReference type="CDD" id="cd05930">
    <property type="entry name" value="A_NRPS"/>
    <property type="match status" value="2"/>
</dbReference>
<dbReference type="Gene3D" id="3.40.50.980">
    <property type="match status" value="4"/>
</dbReference>
<feature type="domain" description="Carrier" evidence="8">
    <location>
        <begin position="2431"/>
        <end position="2506"/>
    </location>
</feature>
<evidence type="ECO:0000313" key="10">
    <source>
        <dbReference type="Proteomes" id="UP000268727"/>
    </source>
</evidence>
<keyword evidence="5" id="KW-0677">Repeat</keyword>
<dbReference type="InterPro" id="IPR023213">
    <property type="entry name" value="CAT-like_dom_sf"/>
</dbReference>
<dbReference type="InterPro" id="IPR020806">
    <property type="entry name" value="PKS_PP-bd"/>
</dbReference>
<dbReference type="SMART" id="SM00824">
    <property type="entry name" value="PKS_TE"/>
    <property type="match status" value="1"/>
</dbReference>
<evidence type="ECO:0000256" key="3">
    <source>
        <dbReference type="ARBA" id="ARBA00022450"/>
    </source>
</evidence>
<proteinExistence type="inferred from homology"/>
<comment type="similarity">
    <text evidence="2">Belongs to the ATP-dependent AMP-binding enzyme family.</text>
</comment>
<dbReference type="OrthoDB" id="2378856at2"/>
<dbReference type="PROSITE" id="PS00455">
    <property type="entry name" value="AMP_BINDING"/>
    <property type="match status" value="3"/>
</dbReference>
<keyword evidence="4" id="KW-0597">Phosphoprotein</keyword>
<evidence type="ECO:0000256" key="1">
    <source>
        <dbReference type="ARBA" id="ARBA00001957"/>
    </source>
</evidence>
<dbReference type="FunFam" id="3.30.300.30:FF:000010">
    <property type="entry name" value="Enterobactin synthetase component F"/>
    <property type="match status" value="3"/>
</dbReference>
<dbReference type="InterPro" id="IPR042099">
    <property type="entry name" value="ANL_N_sf"/>
</dbReference>
<dbReference type="GO" id="GO:0072330">
    <property type="term" value="P:monocarboxylic acid biosynthetic process"/>
    <property type="evidence" value="ECO:0007669"/>
    <property type="project" value="UniProtKB-ARBA"/>
</dbReference>
<keyword evidence="3" id="KW-0596">Phosphopantetheine</keyword>
<dbReference type="FunFam" id="3.40.50.980:FF:000001">
    <property type="entry name" value="Non-ribosomal peptide synthetase"/>
    <property type="match status" value="1"/>
</dbReference>
<keyword evidence="6" id="KW-0045">Antibiotic biosynthesis</keyword>
<dbReference type="Gene3D" id="3.30.300.30">
    <property type="match status" value="3"/>
</dbReference>
<dbReference type="GO" id="GO:0008610">
    <property type="term" value="P:lipid biosynthetic process"/>
    <property type="evidence" value="ECO:0007669"/>
    <property type="project" value="UniProtKB-ARBA"/>
</dbReference>
<dbReference type="SMART" id="SM00823">
    <property type="entry name" value="PKS_PP"/>
    <property type="match status" value="3"/>
</dbReference>
<dbReference type="PANTHER" id="PTHR45527">
    <property type="entry name" value="NONRIBOSOMAL PEPTIDE SYNTHETASE"/>
    <property type="match status" value="1"/>
</dbReference>
<evidence type="ECO:0000256" key="7">
    <source>
        <dbReference type="SAM" id="MobiDB-lite"/>
    </source>
</evidence>
<dbReference type="Pfam" id="PF00501">
    <property type="entry name" value="AMP-binding"/>
    <property type="match status" value="3"/>
</dbReference>
<dbReference type="GO" id="GO:0043041">
    <property type="term" value="P:amino acid activation for nonribosomal peptide biosynthetic process"/>
    <property type="evidence" value="ECO:0007669"/>
    <property type="project" value="TreeGrafter"/>
</dbReference>
<dbReference type="PROSITE" id="PS00012">
    <property type="entry name" value="PHOSPHOPANTETHEINE"/>
    <property type="match status" value="3"/>
</dbReference>
<dbReference type="InterPro" id="IPR000873">
    <property type="entry name" value="AMP-dep_synth/lig_dom"/>
</dbReference>
<dbReference type="Gene3D" id="3.40.50.1820">
    <property type="entry name" value="alpha/beta hydrolase"/>
    <property type="match status" value="1"/>
</dbReference>
<dbReference type="Gene3D" id="2.30.38.10">
    <property type="entry name" value="Luciferase, Domain 3"/>
    <property type="match status" value="2"/>
</dbReference>
<protein>
    <submittedName>
        <fullName evidence="9">Non-ribosomal peptide synthase protein (TIGR01720 family)/amino acid adenylation domain-containing protein</fullName>
    </submittedName>
</protein>
<dbReference type="EMBL" id="RJKM01000001">
    <property type="protein sequence ID" value="ROP36140.1"/>
    <property type="molecule type" value="Genomic_DNA"/>
</dbReference>